<evidence type="ECO:0000313" key="1">
    <source>
        <dbReference type="EMBL" id="TRM60981.1"/>
    </source>
</evidence>
<protein>
    <submittedName>
        <fullName evidence="1">Uncharacterized protein</fullName>
    </submittedName>
</protein>
<organism evidence="1 2">
    <name type="scientific">Schizophyllum amplum</name>
    <dbReference type="NCBI Taxonomy" id="97359"/>
    <lineage>
        <taxon>Eukaryota</taxon>
        <taxon>Fungi</taxon>
        <taxon>Dikarya</taxon>
        <taxon>Basidiomycota</taxon>
        <taxon>Agaricomycotina</taxon>
        <taxon>Agaricomycetes</taxon>
        <taxon>Agaricomycetidae</taxon>
        <taxon>Agaricales</taxon>
        <taxon>Schizophyllaceae</taxon>
        <taxon>Schizophyllum</taxon>
    </lineage>
</organism>
<dbReference type="Proteomes" id="UP000320762">
    <property type="component" value="Unassembled WGS sequence"/>
</dbReference>
<dbReference type="AlphaFoldDB" id="A0A550C855"/>
<gene>
    <name evidence="1" type="ORF">BD626DRAFT_503386</name>
</gene>
<dbReference type="EMBL" id="VDMD01000019">
    <property type="protein sequence ID" value="TRM60981.1"/>
    <property type="molecule type" value="Genomic_DNA"/>
</dbReference>
<keyword evidence="2" id="KW-1185">Reference proteome</keyword>
<accession>A0A550C855</accession>
<evidence type="ECO:0000313" key="2">
    <source>
        <dbReference type="Proteomes" id="UP000320762"/>
    </source>
</evidence>
<comment type="caution">
    <text evidence="1">The sequence shown here is derived from an EMBL/GenBank/DDBJ whole genome shotgun (WGS) entry which is preliminary data.</text>
</comment>
<proteinExistence type="predicted"/>
<sequence length="77" mass="8962">MHLTFWFLTLTDISVKGLQRHHRARSRVSTPVHNRYRHPCEDTCIQPFDPPFLCSRYSAPLTLRALTERVSVAPSRS</sequence>
<reference evidence="1 2" key="1">
    <citation type="journal article" date="2019" name="New Phytol.">
        <title>Comparative genomics reveals unique wood-decay strategies and fruiting body development in the Schizophyllaceae.</title>
        <authorList>
            <person name="Almasi E."/>
            <person name="Sahu N."/>
            <person name="Krizsan K."/>
            <person name="Balint B."/>
            <person name="Kovacs G.M."/>
            <person name="Kiss B."/>
            <person name="Cseklye J."/>
            <person name="Drula E."/>
            <person name="Henrissat B."/>
            <person name="Nagy I."/>
            <person name="Chovatia M."/>
            <person name="Adam C."/>
            <person name="LaButti K."/>
            <person name="Lipzen A."/>
            <person name="Riley R."/>
            <person name="Grigoriev I.V."/>
            <person name="Nagy L.G."/>
        </authorList>
    </citation>
    <scope>NUCLEOTIDE SEQUENCE [LARGE SCALE GENOMIC DNA]</scope>
    <source>
        <strain evidence="1 2">NL-1724</strain>
    </source>
</reference>
<name>A0A550C855_9AGAR</name>